<dbReference type="InterPro" id="IPR037294">
    <property type="entry name" value="ABC_BtuC-like"/>
</dbReference>
<evidence type="ECO:0000256" key="2">
    <source>
        <dbReference type="ARBA" id="ARBA00007935"/>
    </source>
</evidence>
<evidence type="ECO:0000256" key="8">
    <source>
        <dbReference type="SAM" id="Phobius"/>
    </source>
</evidence>
<proteinExistence type="inferred from homology"/>
<protein>
    <submittedName>
        <fullName evidence="9">ABC-type transporter, permease subunit</fullName>
    </submittedName>
</protein>
<feature type="transmembrane region" description="Helical" evidence="8">
    <location>
        <begin position="275"/>
        <end position="294"/>
    </location>
</feature>
<dbReference type="CDD" id="cd06550">
    <property type="entry name" value="TM_ABC_iron-siderophores_like"/>
    <property type="match status" value="1"/>
</dbReference>
<dbReference type="Pfam" id="PF01032">
    <property type="entry name" value="FecCD"/>
    <property type="match status" value="1"/>
</dbReference>
<evidence type="ECO:0000256" key="1">
    <source>
        <dbReference type="ARBA" id="ARBA00004651"/>
    </source>
</evidence>
<feature type="transmembrane region" description="Helical" evidence="8">
    <location>
        <begin position="235"/>
        <end position="263"/>
    </location>
</feature>
<reference evidence="9" key="1">
    <citation type="submission" date="2013-12" db="EMBL/GenBank/DDBJ databases">
        <authorList>
            <person name="Linke B."/>
        </authorList>
    </citation>
    <scope>NUCLEOTIDE SEQUENCE [LARGE SCALE GENOMIC DNA]</scope>
    <source>
        <strain evidence="9">CRIB-18</strain>
    </source>
</reference>
<feature type="transmembrane region" description="Helical" evidence="8">
    <location>
        <begin position="108"/>
        <end position="130"/>
    </location>
</feature>
<gene>
    <name evidence="9" type="ORF">CSEC_0733</name>
</gene>
<comment type="similarity">
    <text evidence="2">Belongs to the binding-protein-dependent transport system permease family. FecCD subfamily.</text>
</comment>
<keyword evidence="3" id="KW-0813">Transport</keyword>
<comment type="caution">
    <text evidence="9">The sequence shown here is derived from an EMBL/GenBank/DDBJ whole genome shotgun (WGS) entry which is preliminary data.</text>
</comment>
<evidence type="ECO:0000256" key="3">
    <source>
        <dbReference type="ARBA" id="ARBA00022448"/>
    </source>
</evidence>
<dbReference type="PANTHER" id="PTHR30472">
    <property type="entry name" value="FERRIC ENTEROBACTIN TRANSPORT SYSTEM PERMEASE PROTEIN"/>
    <property type="match status" value="1"/>
</dbReference>
<dbReference type="PANTHER" id="PTHR30472:SF25">
    <property type="entry name" value="ABC TRANSPORTER PERMEASE PROTEIN MJ0876-RELATED"/>
    <property type="match status" value="1"/>
</dbReference>
<sequence>MRLKILVFISLFLLSGLTLYLGDVPWEFVEKGILERFNGSKNDWNPLLDERLPRLIVILSAGASLAVSGAVMQALFQNPLASPSVLGISCGGSLLVVLFYAFDLHLNHPYAISIAAVFGSFITMIVVYGLSHYGESHRMSNLILSGIAVSTLLIALQGGILYALRDNWRLIQTITEWESGSTLDRTWIHVHMQLPLALIGLLGCLYYRKEIDLLALGEEEALNLGVEVPKVRLRLFICTAFLTGSALAGIGIIAFFGLVLPHLIRKITGPSNRLLIPYSIFGGSLVLLAMDLTLRFFKIQIFTIGNVSAVLGGIFFFILLIHHPRHREC</sequence>
<dbReference type="AlphaFoldDB" id="A0A090D0Z0"/>
<keyword evidence="6 8" id="KW-1133">Transmembrane helix</keyword>
<feature type="transmembrane region" description="Helical" evidence="8">
    <location>
        <begin position="142"/>
        <end position="164"/>
    </location>
</feature>
<dbReference type="eggNOG" id="COG0609">
    <property type="taxonomic scope" value="Bacteria"/>
</dbReference>
<keyword evidence="4" id="KW-1003">Cell membrane</keyword>
<organism evidence="9 10">
    <name type="scientific">Candidatus Criblamydia sequanensis CRIB-18</name>
    <dbReference type="NCBI Taxonomy" id="1437425"/>
    <lineage>
        <taxon>Bacteria</taxon>
        <taxon>Pseudomonadati</taxon>
        <taxon>Chlamydiota</taxon>
        <taxon>Chlamydiia</taxon>
        <taxon>Parachlamydiales</taxon>
        <taxon>Candidatus Criblamydiaceae</taxon>
        <taxon>Candidatus Criblamydia</taxon>
    </lineage>
</organism>
<dbReference type="SUPFAM" id="SSF81345">
    <property type="entry name" value="ABC transporter involved in vitamin B12 uptake, BtuC"/>
    <property type="match status" value="1"/>
</dbReference>
<evidence type="ECO:0000313" key="10">
    <source>
        <dbReference type="Proteomes" id="UP000031552"/>
    </source>
</evidence>
<reference evidence="9" key="2">
    <citation type="submission" date="2014-09" db="EMBL/GenBank/DDBJ databases">
        <title>Criblamydia sequanensis harbors a mega-plasmid encoding arsenite resistance.</title>
        <authorList>
            <person name="Bertelli C."/>
            <person name="Goesmann A."/>
            <person name="Greub G."/>
        </authorList>
    </citation>
    <scope>NUCLEOTIDE SEQUENCE [LARGE SCALE GENOMIC DNA]</scope>
    <source>
        <strain evidence="9">CRIB-18</strain>
    </source>
</reference>
<comment type="subcellular location">
    <subcellularLocation>
        <location evidence="1">Cell membrane</location>
        <topology evidence="1">Multi-pass membrane protein</topology>
    </subcellularLocation>
</comment>
<accession>A0A090D0Z0</accession>
<feature type="transmembrane region" description="Helical" evidence="8">
    <location>
        <begin position="55"/>
        <end position="76"/>
    </location>
</feature>
<keyword evidence="10" id="KW-1185">Reference proteome</keyword>
<evidence type="ECO:0000256" key="7">
    <source>
        <dbReference type="ARBA" id="ARBA00023136"/>
    </source>
</evidence>
<dbReference type="Gene3D" id="1.10.3470.10">
    <property type="entry name" value="ABC transporter involved in vitamin B12 uptake, BtuC"/>
    <property type="match status" value="1"/>
</dbReference>
<keyword evidence="7 8" id="KW-0472">Membrane</keyword>
<evidence type="ECO:0000256" key="6">
    <source>
        <dbReference type="ARBA" id="ARBA00022989"/>
    </source>
</evidence>
<dbReference type="RefSeq" id="WP_041017032.1">
    <property type="nucleotide sequence ID" value="NZ_CCEJ010000003.1"/>
</dbReference>
<name>A0A090D0Z0_9BACT</name>
<dbReference type="GO" id="GO:0022857">
    <property type="term" value="F:transmembrane transporter activity"/>
    <property type="evidence" value="ECO:0007669"/>
    <property type="project" value="InterPro"/>
</dbReference>
<evidence type="ECO:0000313" key="9">
    <source>
        <dbReference type="EMBL" id="CDR33565.1"/>
    </source>
</evidence>
<evidence type="ECO:0000256" key="5">
    <source>
        <dbReference type="ARBA" id="ARBA00022692"/>
    </source>
</evidence>
<feature type="transmembrane region" description="Helical" evidence="8">
    <location>
        <begin position="301"/>
        <end position="321"/>
    </location>
</feature>
<dbReference type="OrthoDB" id="9792889at2"/>
<dbReference type="InterPro" id="IPR000522">
    <property type="entry name" value="ABC_transptr_permease_BtuC"/>
</dbReference>
<dbReference type="STRING" id="1437425.CSEC_0733"/>
<dbReference type="Proteomes" id="UP000031552">
    <property type="component" value="Unassembled WGS sequence"/>
</dbReference>
<dbReference type="GO" id="GO:0005886">
    <property type="term" value="C:plasma membrane"/>
    <property type="evidence" value="ECO:0007669"/>
    <property type="project" value="UniProtKB-SubCell"/>
</dbReference>
<feature type="transmembrane region" description="Helical" evidence="8">
    <location>
        <begin position="83"/>
        <end position="102"/>
    </location>
</feature>
<evidence type="ECO:0000256" key="4">
    <source>
        <dbReference type="ARBA" id="ARBA00022475"/>
    </source>
</evidence>
<keyword evidence="5 8" id="KW-0812">Transmembrane</keyword>
<dbReference type="EMBL" id="CCEJ010000003">
    <property type="protein sequence ID" value="CDR33565.1"/>
    <property type="molecule type" value="Genomic_DNA"/>
</dbReference>